<dbReference type="FunFam" id="3.40.50.720:FF:000084">
    <property type="entry name" value="Short-chain dehydrogenase reductase"/>
    <property type="match status" value="1"/>
</dbReference>
<name>A0AA38R873_9PEZI</name>
<keyword evidence="3" id="KW-0560">Oxidoreductase</keyword>
<dbReference type="PANTHER" id="PTHR24321">
    <property type="entry name" value="DEHYDROGENASES, SHORT CHAIN"/>
    <property type="match status" value="1"/>
</dbReference>
<dbReference type="InterPro" id="IPR002347">
    <property type="entry name" value="SDR_fam"/>
</dbReference>
<dbReference type="Gene3D" id="3.40.50.720">
    <property type="entry name" value="NAD(P)-binding Rossmann-like Domain"/>
    <property type="match status" value="1"/>
</dbReference>
<evidence type="ECO:0000313" key="5">
    <source>
        <dbReference type="Proteomes" id="UP001174694"/>
    </source>
</evidence>
<comment type="caution">
    <text evidence="4">The sequence shown here is derived from an EMBL/GenBank/DDBJ whole genome shotgun (WGS) entry which is preliminary data.</text>
</comment>
<dbReference type="CDD" id="cd05233">
    <property type="entry name" value="SDR_c"/>
    <property type="match status" value="1"/>
</dbReference>
<dbReference type="EMBL" id="JANBVO010000057">
    <property type="protein sequence ID" value="KAJ9132414.1"/>
    <property type="molecule type" value="Genomic_DNA"/>
</dbReference>
<dbReference type="Proteomes" id="UP001174694">
    <property type="component" value="Unassembled WGS sequence"/>
</dbReference>
<accession>A0AA38R873</accession>
<dbReference type="GO" id="GO:0016491">
    <property type="term" value="F:oxidoreductase activity"/>
    <property type="evidence" value="ECO:0007669"/>
    <property type="project" value="UniProtKB-KW"/>
</dbReference>
<organism evidence="4 5">
    <name type="scientific">Pleurostoma richardsiae</name>
    <dbReference type="NCBI Taxonomy" id="41990"/>
    <lineage>
        <taxon>Eukaryota</taxon>
        <taxon>Fungi</taxon>
        <taxon>Dikarya</taxon>
        <taxon>Ascomycota</taxon>
        <taxon>Pezizomycotina</taxon>
        <taxon>Sordariomycetes</taxon>
        <taxon>Sordariomycetidae</taxon>
        <taxon>Calosphaeriales</taxon>
        <taxon>Pleurostomataceae</taxon>
        <taxon>Pleurostoma</taxon>
    </lineage>
</organism>
<gene>
    <name evidence="4" type="ORF">NKR23_g11229</name>
</gene>
<dbReference type="PRINTS" id="PR00081">
    <property type="entry name" value="GDHRDH"/>
</dbReference>
<reference evidence="4" key="1">
    <citation type="submission" date="2022-07" db="EMBL/GenBank/DDBJ databases">
        <title>Fungi with potential for degradation of polypropylene.</title>
        <authorList>
            <person name="Gostincar C."/>
        </authorList>
    </citation>
    <scope>NUCLEOTIDE SEQUENCE</scope>
    <source>
        <strain evidence="4">EXF-13308</strain>
    </source>
</reference>
<dbReference type="Pfam" id="PF13561">
    <property type="entry name" value="adh_short_C2"/>
    <property type="match status" value="1"/>
</dbReference>
<dbReference type="PANTHER" id="PTHR24321:SF12">
    <property type="entry name" value="SHORT-CHAIN DEHYDROGENASE_REDUCTASE FAMILY, PUTATIVE (AFU_ORTHOLOGUE AFUA_5G14340)-RELATED"/>
    <property type="match status" value="1"/>
</dbReference>
<evidence type="ECO:0000256" key="3">
    <source>
        <dbReference type="ARBA" id="ARBA00023002"/>
    </source>
</evidence>
<evidence type="ECO:0000256" key="1">
    <source>
        <dbReference type="ARBA" id="ARBA00006484"/>
    </source>
</evidence>
<dbReference type="SUPFAM" id="SSF51735">
    <property type="entry name" value="NAD(P)-binding Rossmann-fold domains"/>
    <property type="match status" value="1"/>
</dbReference>
<evidence type="ECO:0000256" key="2">
    <source>
        <dbReference type="ARBA" id="ARBA00022857"/>
    </source>
</evidence>
<comment type="similarity">
    <text evidence="1">Belongs to the short-chain dehydrogenases/reductases (SDR) family.</text>
</comment>
<protein>
    <submittedName>
        <fullName evidence="4">Oxidoreductase</fullName>
    </submittedName>
</protein>
<keyword evidence="2" id="KW-0521">NADP</keyword>
<dbReference type="AlphaFoldDB" id="A0AA38R873"/>
<dbReference type="InterPro" id="IPR036291">
    <property type="entry name" value="NAD(P)-bd_dom_sf"/>
</dbReference>
<evidence type="ECO:0000313" key="4">
    <source>
        <dbReference type="EMBL" id="KAJ9132414.1"/>
    </source>
</evidence>
<keyword evidence="5" id="KW-1185">Reference proteome</keyword>
<dbReference type="PRINTS" id="PR00080">
    <property type="entry name" value="SDRFAMILY"/>
</dbReference>
<sequence length="265" mass="28098">MSLSSEGVAFVTGAGGTVGCATILQFARDGVLKIAGLDISSTSLEETQRALEKFPTVSFLSLVADLRNSEDVKLAIQTTIEKFGRLDYAVNNAGIGQPLGLTADTSVEDFDKVLSVNLKGVWLCERLELQQMVLQTPLPSPSGVHGRVPSRGTIVNVDSVLGLLSMPNLGLYTMSKHGVIGLTRTDALDYARQGVRVNAVCPGFIDTPLLDDANRKALAPSIAKTPMGRLANPQEVADAIIFLCSERSSYMAGATLTVDGGYCLH</sequence>
<proteinExistence type="inferred from homology"/>